<organism evidence="1 2">
    <name type="scientific">Vaccinium darrowii</name>
    <dbReference type="NCBI Taxonomy" id="229202"/>
    <lineage>
        <taxon>Eukaryota</taxon>
        <taxon>Viridiplantae</taxon>
        <taxon>Streptophyta</taxon>
        <taxon>Embryophyta</taxon>
        <taxon>Tracheophyta</taxon>
        <taxon>Spermatophyta</taxon>
        <taxon>Magnoliopsida</taxon>
        <taxon>eudicotyledons</taxon>
        <taxon>Gunneridae</taxon>
        <taxon>Pentapetalae</taxon>
        <taxon>asterids</taxon>
        <taxon>Ericales</taxon>
        <taxon>Ericaceae</taxon>
        <taxon>Vaccinioideae</taxon>
        <taxon>Vaccinieae</taxon>
        <taxon>Vaccinium</taxon>
    </lineage>
</organism>
<protein>
    <submittedName>
        <fullName evidence="1">Uncharacterized protein</fullName>
    </submittedName>
</protein>
<evidence type="ECO:0000313" key="2">
    <source>
        <dbReference type="Proteomes" id="UP000828048"/>
    </source>
</evidence>
<dbReference type="Proteomes" id="UP000828048">
    <property type="component" value="Chromosome 4"/>
</dbReference>
<sequence length="94" mass="10259">MASSTKAEIWFSCIVILSMLLVSSGNRIPRDIPAMNTREFGGHLALGKMRFDEAKLGYYRRKALALNAGTDRVAPGGPDPQHHSTPPGLIEVRP</sequence>
<comment type="caution">
    <text evidence="1">The sequence shown here is derived from an EMBL/GenBank/DDBJ whole genome shotgun (WGS) entry which is preliminary data.</text>
</comment>
<accession>A0ACB7Z555</accession>
<proteinExistence type="predicted"/>
<dbReference type="EMBL" id="CM037154">
    <property type="protein sequence ID" value="KAH7861009.1"/>
    <property type="molecule type" value="Genomic_DNA"/>
</dbReference>
<gene>
    <name evidence="1" type="ORF">Vadar_020576</name>
</gene>
<keyword evidence="2" id="KW-1185">Reference proteome</keyword>
<name>A0ACB7Z555_9ERIC</name>
<reference evidence="1 2" key="1">
    <citation type="journal article" date="2021" name="Hortic Res">
        <title>High-quality reference genome and annotation aids understanding of berry development for evergreen blueberry (Vaccinium darrowii).</title>
        <authorList>
            <person name="Yu J."/>
            <person name="Hulse-Kemp A.M."/>
            <person name="Babiker E."/>
            <person name="Staton M."/>
        </authorList>
    </citation>
    <scope>NUCLEOTIDE SEQUENCE [LARGE SCALE GENOMIC DNA]</scope>
    <source>
        <strain evidence="2">cv. NJ 8807/NJ 8810</strain>
        <tissue evidence="1">Young leaf</tissue>
    </source>
</reference>
<evidence type="ECO:0000313" key="1">
    <source>
        <dbReference type="EMBL" id="KAH7861009.1"/>
    </source>
</evidence>